<comment type="cofactor">
    <cofactor evidence="1">
        <name>NAD(+)</name>
        <dbReference type="ChEBI" id="CHEBI:57540"/>
    </cofactor>
</comment>
<reference evidence="6 7" key="1">
    <citation type="submission" date="2018-08" db="EMBL/GenBank/DDBJ databases">
        <title>A genome reference for cultivated species of the human gut microbiota.</title>
        <authorList>
            <person name="Zou Y."/>
            <person name="Xue W."/>
            <person name="Luo G."/>
        </authorList>
    </citation>
    <scope>NUCLEOTIDE SEQUENCE [LARGE SCALE GENOMIC DNA]</scope>
    <source>
        <strain evidence="6 7">AF37-6AC</strain>
    </source>
</reference>
<dbReference type="SUPFAM" id="SSF51735">
    <property type="entry name" value="NAD(P)-binding Rossmann-fold domains"/>
    <property type="match status" value="1"/>
</dbReference>
<evidence type="ECO:0000313" key="6">
    <source>
        <dbReference type="EMBL" id="RHL49000.1"/>
    </source>
</evidence>
<keyword evidence="2" id="KW-0210">Decarboxylase</keyword>
<comment type="caution">
    <text evidence="6">The sequence shown here is derived from an EMBL/GenBank/DDBJ whole genome shotgun (WGS) entry which is preliminary data.</text>
</comment>
<dbReference type="AlphaFoldDB" id="A0A415LKF7"/>
<dbReference type="Pfam" id="PF01370">
    <property type="entry name" value="Epimerase"/>
    <property type="match status" value="1"/>
</dbReference>
<dbReference type="InterPro" id="IPR020904">
    <property type="entry name" value="Sc_DH/Rdtase_CS"/>
</dbReference>
<dbReference type="InterPro" id="IPR001509">
    <property type="entry name" value="Epimerase_deHydtase"/>
</dbReference>
<keyword evidence="3" id="KW-0520">NAD</keyword>
<evidence type="ECO:0000256" key="4">
    <source>
        <dbReference type="ARBA" id="ARBA00023239"/>
    </source>
</evidence>
<sequence length="344" mass="38435">MRLLESKRYRDDLKKAISNTDLSELNNKSIFITGGLGLICSTIVDVLLVGCNTTIYVGVRNEQHFLERFGGIDAVKYVHYDALSDFVFPFNLDYIVHGAGLASPDLYTSMPVETLLSNLDGVHVLLKYLKDRNSGRLLYISSSEVYGKKTTEKPFVEGIYGEVDIDSIRSSYVIAKRAAEMMCKAYSSEYDVDTVIVRPGHIYGPSAKRNDRRISSDFAFKAAYGEKLEMKSSGLQKRSYCYSVDCAIQILTALMKGEKGQAYNVGHDDVVTIKEMAEIYADAGSVALTATEPTKDEVRAFNPMRNSALDNSKLKKLGYKDTFSVDEGLRHTVEILKEIAWDHD</sequence>
<evidence type="ECO:0000256" key="3">
    <source>
        <dbReference type="ARBA" id="ARBA00023027"/>
    </source>
</evidence>
<protein>
    <submittedName>
        <fullName evidence="6">NAD-dependent epimerase/dehydratase family protein</fullName>
    </submittedName>
</protein>
<organism evidence="6 7">
    <name type="scientific">Blautia obeum</name>
    <dbReference type="NCBI Taxonomy" id="40520"/>
    <lineage>
        <taxon>Bacteria</taxon>
        <taxon>Bacillati</taxon>
        <taxon>Bacillota</taxon>
        <taxon>Clostridia</taxon>
        <taxon>Lachnospirales</taxon>
        <taxon>Lachnospiraceae</taxon>
        <taxon>Blautia</taxon>
    </lineage>
</organism>
<dbReference type="GO" id="GO:0042732">
    <property type="term" value="P:D-xylose metabolic process"/>
    <property type="evidence" value="ECO:0007669"/>
    <property type="project" value="InterPro"/>
</dbReference>
<evidence type="ECO:0000259" key="5">
    <source>
        <dbReference type="Pfam" id="PF01370"/>
    </source>
</evidence>
<dbReference type="PROSITE" id="PS00061">
    <property type="entry name" value="ADH_SHORT"/>
    <property type="match status" value="1"/>
</dbReference>
<dbReference type="InterPro" id="IPR036291">
    <property type="entry name" value="NAD(P)-bd_dom_sf"/>
</dbReference>
<dbReference type="RefSeq" id="WP_118393041.1">
    <property type="nucleotide sequence ID" value="NZ_QROS01000003.1"/>
</dbReference>
<evidence type="ECO:0000256" key="2">
    <source>
        <dbReference type="ARBA" id="ARBA00022793"/>
    </source>
</evidence>
<name>A0A415LKF7_9FIRM</name>
<dbReference type="EMBL" id="QROS01000003">
    <property type="protein sequence ID" value="RHL49000.1"/>
    <property type="molecule type" value="Genomic_DNA"/>
</dbReference>
<evidence type="ECO:0000256" key="1">
    <source>
        <dbReference type="ARBA" id="ARBA00001911"/>
    </source>
</evidence>
<dbReference type="Proteomes" id="UP000285897">
    <property type="component" value="Unassembled WGS sequence"/>
</dbReference>
<dbReference type="GO" id="GO:0070403">
    <property type="term" value="F:NAD+ binding"/>
    <property type="evidence" value="ECO:0007669"/>
    <property type="project" value="InterPro"/>
</dbReference>
<feature type="domain" description="NAD-dependent epimerase/dehydratase" evidence="5">
    <location>
        <begin position="30"/>
        <end position="266"/>
    </location>
</feature>
<dbReference type="GO" id="GO:0048040">
    <property type="term" value="F:UDP-glucuronate decarboxylase activity"/>
    <property type="evidence" value="ECO:0007669"/>
    <property type="project" value="TreeGrafter"/>
</dbReference>
<gene>
    <name evidence="6" type="ORF">DW021_06660</name>
</gene>
<dbReference type="PANTHER" id="PTHR43078">
    <property type="entry name" value="UDP-GLUCURONIC ACID DECARBOXYLASE-RELATED"/>
    <property type="match status" value="1"/>
</dbReference>
<keyword evidence="4" id="KW-0456">Lyase</keyword>
<dbReference type="Gene3D" id="3.40.50.720">
    <property type="entry name" value="NAD(P)-binding Rossmann-like Domain"/>
    <property type="match status" value="1"/>
</dbReference>
<dbReference type="InterPro" id="IPR044516">
    <property type="entry name" value="UXS-like"/>
</dbReference>
<accession>A0A415LKF7</accession>
<dbReference type="PANTHER" id="PTHR43078:SF6">
    <property type="entry name" value="UDP-GLUCURONIC ACID DECARBOXYLASE 1"/>
    <property type="match status" value="1"/>
</dbReference>
<evidence type="ECO:0000313" key="7">
    <source>
        <dbReference type="Proteomes" id="UP000285897"/>
    </source>
</evidence>
<proteinExistence type="predicted"/>
<dbReference type="GO" id="GO:0005737">
    <property type="term" value="C:cytoplasm"/>
    <property type="evidence" value="ECO:0007669"/>
    <property type="project" value="TreeGrafter"/>
</dbReference>